<feature type="region of interest" description="Disordered" evidence="1">
    <location>
        <begin position="89"/>
        <end position="139"/>
    </location>
</feature>
<dbReference type="AlphaFoldDB" id="A0A848LZF9"/>
<evidence type="ECO:0000313" key="4">
    <source>
        <dbReference type="EMBL" id="NMO23011.1"/>
    </source>
</evidence>
<dbReference type="Pfam" id="PF08308">
    <property type="entry name" value="PEGA"/>
    <property type="match status" value="1"/>
</dbReference>
<sequence>ASARRDTLRDRDDIAMPPPSGTEHAAASPRLMSAERDLSRVIRQRGRTVAIAGAIALVGVFSFVVAAWQLGGQPRGEEAPADAALAAPMPEAQTPPPAEPVPVPTAVPSAPPPEPARTASAPEAAPVEEDVPEVKAPPKSQRAYVTITTNVPARVYIDGAKVGRSTPLTRFPIKAGRRHIRLVSLTTGEPQEMDMRFNRGQHHKLVVNSFRSAPRR</sequence>
<feature type="non-terminal residue" evidence="4">
    <location>
        <position position="1"/>
    </location>
</feature>
<reference evidence="4 5" key="1">
    <citation type="submission" date="2020-04" db="EMBL/GenBank/DDBJ databases">
        <title>Draft genome of Pyxidicoccus fallax type strain.</title>
        <authorList>
            <person name="Whitworth D.E."/>
        </authorList>
    </citation>
    <scope>NUCLEOTIDE SEQUENCE [LARGE SCALE GENOMIC DNA]</scope>
    <source>
        <strain evidence="4 5">DSM 14698</strain>
    </source>
</reference>
<dbReference type="RefSeq" id="WP_169352125.1">
    <property type="nucleotide sequence ID" value="NZ_JABBJJ010000513.1"/>
</dbReference>
<dbReference type="InterPro" id="IPR013229">
    <property type="entry name" value="PEGA"/>
</dbReference>
<feature type="compositionally biased region" description="Low complexity" evidence="1">
    <location>
        <begin position="116"/>
        <end position="125"/>
    </location>
</feature>
<evidence type="ECO:0000256" key="1">
    <source>
        <dbReference type="SAM" id="MobiDB-lite"/>
    </source>
</evidence>
<evidence type="ECO:0000313" key="5">
    <source>
        <dbReference type="Proteomes" id="UP000518300"/>
    </source>
</evidence>
<feature type="compositionally biased region" description="Pro residues" evidence="1">
    <location>
        <begin position="93"/>
        <end position="115"/>
    </location>
</feature>
<keyword evidence="2" id="KW-0812">Transmembrane</keyword>
<proteinExistence type="predicted"/>
<gene>
    <name evidence="4" type="ORF">HG543_50360</name>
</gene>
<dbReference type="EMBL" id="JABBJJ010000513">
    <property type="protein sequence ID" value="NMO23011.1"/>
    <property type="molecule type" value="Genomic_DNA"/>
</dbReference>
<evidence type="ECO:0000259" key="3">
    <source>
        <dbReference type="Pfam" id="PF08308"/>
    </source>
</evidence>
<feature type="region of interest" description="Disordered" evidence="1">
    <location>
        <begin position="1"/>
        <end position="32"/>
    </location>
</feature>
<name>A0A848LZF9_9BACT</name>
<feature type="domain" description="PEGA" evidence="3">
    <location>
        <begin position="145"/>
        <end position="183"/>
    </location>
</feature>
<evidence type="ECO:0000256" key="2">
    <source>
        <dbReference type="SAM" id="Phobius"/>
    </source>
</evidence>
<organism evidence="4 5">
    <name type="scientific">Pyxidicoccus fallax</name>
    <dbReference type="NCBI Taxonomy" id="394095"/>
    <lineage>
        <taxon>Bacteria</taxon>
        <taxon>Pseudomonadati</taxon>
        <taxon>Myxococcota</taxon>
        <taxon>Myxococcia</taxon>
        <taxon>Myxococcales</taxon>
        <taxon>Cystobacterineae</taxon>
        <taxon>Myxococcaceae</taxon>
        <taxon>Pyxidicoccus</taxon>
    </lineage>
</organism>
<accession>A0A848LZF9</accession>
<keyword evidence="5" id="KW-1185">Reference proteome</keyword>
<keyword evidence="2" id="KW-1133">Transmembrane helix</keyword>
<comment type="caution">
    <text evidence="4">The sequence shown here is derived from an EMBL/GenBank/DDBJ whole genome shotgun (WGS) entry which is preliminary data.</text>
</comment>
<protein>
    <submittedName>
        <fullName evidence="4">PEGA domain-containing protein</fullName>
    </submittedName>
</protein>
<feature type="transmembrane region" description="Helical" evidence="2">
    <location>
        <begin position="49"/>
        <end position="70"/>
    </location>
</feature>
<keyword evidence="2" id="KW-0472">Membrane</keyword>
<dbReference type="Proteomes" id="UP000518300">
    <property type="component" value="Unassembled WGS sequence"/>
</dbReference>
<feature type="compositionally biased region" description="Basic and acidic residues" evidence="1">
    <location>
        <begin position="1"/>
        <end position="14"/>
    </location>
</feature>